<dbReference type="RefSeq" id="WP_235051715.1">
    <property type="nucleotide sequence ID" value="NZ_JAKFHA010000004.1"/>
</dbReference>
<dbReference type="AlphaFoldDB" id="A0AA41TZI8"/>
<evidence type="ECO:0000313" key="3">
    <source>
        <dbReference type="Proteomes" id="UP001165378"/>
    </source>
</evidence>
<sequence>MSTTESPAQLEWWANSRTRLGVIPLRIRATGNGTWQAAATGETDDERRADLLFLIDMDPHFTLRFPDESAVEVTVAHDGDLAHLRLTRAEAADRQPEPERPAVRTTLPLVE</sequence>
<evidence type="ECO:0000313" key="2">
    <source>
        <dbReference type="EMBL" id="MCF2527551.1"/>
    </source>
</evidence>
<comment type="caution">
    <text evidence="2">The sequence shown here is derived from an EMBL/GenBank/DDBJ whole genome shotgun (WGS) entry which is preliminary data.</text>
</comment>
<dbReference type="EMBL" id="JAKFHA010000004">
    <property type="protein sequence ID" value="MCF2527551.1"/>
    <property type="molecule type" value="Genomic_DNA"/>
</dbReference>
<protein>
    <submittedName>
        <fullName evidence="2">Uncharacterized protein</fullName>
    </submittedName>
</protein>
<keyword evidence="3" id="KW-1185">Reference proteome</keyword>
<evidence type="ECO:0000256" key="1">
    <source>
        <dbReference type="SAM" id="MobiDB-lite"/>
    </source>
</evidence>
<feature type="region of interest" description="Disordered" evidence="1">
    <location>
        <begin position="89"/>
        <end position="111"/>
    </location>
</feature>
<name>A0AA41TZI8_9ACTN</name>
<proteinExistence type="predicted"/>
<feature type="compositionally biased region" description="Basic and acidic residues" evidence="1">
    <location>
        <begin position="89"/>
        <end position="102"/>
    </location>
</feature>
<organism evidence="2 3">
    <name type="scientific">Yinghuangia soli</name>
    <dbReference type="NCBI Taxonomy" id="2908204"/>
    <lineage>
        <taxon>Bacteria</taxon>
        <taxon>Bacillati</taxon>
        <taxon>Actinomycetota</taxon>
        <taxon>Actinomycetes</taxon>
        <taxon>Kitasatosporales</taxon>
        <taxon>Streptomycetaceae</taxon>
        <taxon>Yinghuangia</taxon>
    </lineage>
</organism>
<gene>
    <name evidence="2" type="ORF">LZ495_10040</name>
</gene>
<accession>A0AA41TZI8</accession>
<dbReference type="Proteomes" id="UP001165378">
    <property type="component" value="Unassembled WGS sequence"/>
</dbReference>
<reference evidence="2" key="1">
    <citation type="submission" date="2022-01" db="EMBL/GenBank/DDBJ databases">
        <title>Genome-Based Taxonomic Classification of the Phylum Actinobacteria.</title>
        <authorList>
            <person name="Gao Y."/>
        </authorList>
    </citation>
    <scope>NUCLEOTIDE SEQUENCE</scope>
    <source>
        <strain evidence="2">KLBMP 8922</strain>
    </source>
</reference>